<evidence type="ECO:0000256" key="5">
    <source>
        <dbReference type="ARBA" id="ARBA00035648"/>
    </source>
</evidence>
<protein>
    <recommendedName>
        <fullName evidence="10">YicC family protein</fullName>
    </recommendedName>
</protein>
<comment type="cofactor">
    <cofactor evidence="1">
        <name>a divalent metal cation</name>
        <dbReference type="ChEBI" id="CHEBI:60240"/>
    </cofactor>
</comment>
<dbReference type="PANTHER" id="PTHR30636">
    <property type="entry name" value="UPF0701 PROTEIN YICC"/>
    <property type="match status" value="1"/>
</dbReference>
<evidence type="ECO:0008006" key="10">
    <source>
        <dbReference type="Google" id="ProtNLM"/>
    </source>
</evidence>
<evidence type="ECO:0000259" key="7">
    <source>
        <dbReference type="Pfam" id="PF08340"/>
    </source>
</evidence>
<keyword evidence="9" id="KW-1185">Reference proteome</keyword>
<evidence type="ECO:0000313" key="9">
    <source>
        <dbReference type="Proteomes" id="UP000092952"/>
    </source>
</evidence>
<dbReference type="NCBIfam" id="TIGR00255">
    <property type="entry name" value="YicC/YloC family endoribonuclease"/>
    <property type="match status" value="1"/>
</dbReference>
<dbReference type="STRING" id="1810504.PG2T_03875"/>
<comment type="similarity">
    <text evidence="5">Belongs to the YicC/YloC family.</text>
</comment>
<dbReference type="GO" id="GO:0004521">
    <property type="term" value="F:RNA endonuclease activity"/>
    <property type="evidence" value="ECO:0007669"/>
    <property type="project" value="InterPro"/>
</dbReference>
<dbReference type="InParanoid" id="A0A1B1YRK7"/>
<evidence type="ECO:0000256" key="2">
    <source>
        <dbReference type="ARBA" id="ARBA00022722"/>
    </source>
</evidence>
<evidence type="ECO:0000256" key="1">
    <source>
        <dbReference type="ARBA" id="ARBA00001968"/>
    </source>
</evidence>
<dbReference type="RefSeq" id="WP_068802912.1">
    <property type="nucleotide sequence ID" value="NZ_CP014671.1"/>
</dbReference>
<keyword evidence="3" id="KW-0255">Endonuclease</keyword>
<evidence type="ECO:0000259" key="6">
    <source>
        <dbReference type="Pfam" id="PF03755"/>
    </source>
</evidence>
<dbReference type="AlphaFoldDB" id="A0A1B1YRK7"/>
<reference evidence="9" key="1">
    <citation type="submission" date="2016-03" db="EMBL/GenBank/DDBJ databases">
        <title>Complete genome sequence of Solimmundus cernigliae, representing a novel lineage of polycyclic aromatic hydrocarbon degraders within the Gammaproteobacteria.</title>
        <authorList>
            <person name="Singleton D.R."/>
            <person name="Dickey A.N."/>
            <person name="Scholl E.H."/>
            <person name="Wright F.A."/>
            <person name="Aitken M.D."/>
        </authorList>
    </citation>
    <scope>NUCLEOTIDE SEQUENCE [LARGE SCALE GENOMIC DNA]</scope>
    <source>
        <strain evidence="9">TR3.2</strain>
    </source>
</reference>
<accession>A0A1B1YRK7</accession>
<dbReference type="KEGG" id="gbi:PG2T_03875"/>
<proteinExistence type="inferred from homology"/>
<name>A0A1B1YRK7_9GAMM</name>
<feature type="domain" description="Endoribonuclease YicC-like N-terminal" evidence="6">
    <location>
        <begin position="2"/>
        <end position="155"/>
    </location>
</feature>
<sequence>MISSMTAFARSSRSGPLGEFTWELRSVNHRYLELSLRLPDTLRGLESRVRDLANRELSRGKVDIGLRYVPPVEAASLELNEPALQAVISAAMRVRDHLGAHTESLNPLDLLRWPGVVKSADGADQETLENEAMHALQAAFGELKATRRREGDRLAELIEERAAGVLELATKIGERIPAIREAWRDKLRERIAALGVPVEPARLEQELVLAAQKGDIAEELDRIGIHVKEIRSSLHKGGAVGRRLDFLMQELGREANTVGSKAIDMEITQAAVGLKVLIEQMREQIQNIE</sequence>
<dbReference type="Pfam" id="PF08340">
    <property type="entry name" value="YicC-like_C"/>
    <property type="match status" value="1"/>
</dbReference>
<evidence type="ECO:0000256" key="3">
    <source>
        <dbReference type="ARBA" id="ARBA00022759"/>
    </source>
</evidence>
<organism evidence="8 9">
    <name type="scientific">Immundisolibacter cernigliae</name>
    <dbReference type="NCBI Taxonomy" id="1810504"/>
    <lineage>
        <taxon>Bacteria</taxon>
        <taxon>Pseudomonadati</taxon>
        <taxon>Pseudomonadota</taxon>
        <taxon>Gammaproteobacteria</taxon>
        <taxon>Immundisolibacterales</taxon>
        <taxon>Immundisolibacteraceae</taxon>
        <taxon>Immundisolibacter</taxon>
    </lineage>
</organism>
<dbReference type="OrthoDB" id="9771229at2"/>
<dbReference type="PANTHER" id="PTHR30636:SF3">
    <property type="entry name" value="UPF0701 PROTEIN YICC"/>
    <property type="match status" value="1"/>
</dbReference>
<keyword evidence="2" id="KW-0540">Nuclease</keyword>
<evidence type="ECO:0000256" key="4">
    <source>
        <dbReference type="ARBA" id="ARBA00022801"/>
    </source>
</evidence>
<keyword evidence="4" id="KW-0378">Hydrolase</keyword>
<dbReference type="InterPro" id="IPR013527">
    <property type="entry name" value="YicC-like_N"/>
</dbReference>
<dbReference type="InterPro" id="IPR013551">
    <property type="entry name" value="YicC-like_C"/>
</dbReference>
<dbReference type="Proteomes" id="UP000092952">
    <property type="component" value="Chromosome"/>
</dbReference>
<feature type="domain" description="Endoribonuclease YicC-like C-terminal" evidence="7">
    <location>
        <begin position="173"/>
        <end position="289"/>
    </location>
</feature>
<gene>
    <name evidence="8" type="ORF">PG2T_03875</name>
</gene>
<dbReference type="InterPro" id="IPR005229">
    <property type="entry name" value="YicC/YloC-like"/>
</dbReference>
<dbReference type="GO" id="GO:0016787">
    <property type="term" value="F:hydrolase activity"/>
    <property type="evidence" value="ECO:0007669"/>
    <property type="project" value="UniProtKB-KW"/>
</dbReference>
<evidence type="ECO:0000313" key="8">
    <source>
        <dbReference type="EMBL" id="ANX03415.1"/>
    </source>
</evidence>
<dbReference type="EMBL" id="CP014671">
    <property type="protein sequence ID" value="ANX03415.1"/>
    <property type="molecule type" value="Genomic_DNA"/>
</dbReference>
<dbReference type="FunCoup" id="A0A1B1YRK7">
    <property type="interactions" value="255"/>
</dbReference>
<dbReference type="Pfam" id="PF03755">
    <property type="entry name" value="YicC-like_N"/>
    <property type="match status" value="1"/>
</dbReference>